<dbReference type="GO" id="GO:0008270">
    <property type="term" value="F:zinc ion binding"/>
    <property type="evidence" value="ECO:0007669"/>
    <property type="project" value="InterPro"/>
</dbReference>
<feature type="domain" description="Heterokaryon incompatibility" evidence="2">
    <location>
        <begin position="251"/>
        <end position="369"/>
    </location>
</feature>
<dbReference type="EMBL" id="KN847576">
    <property type="protein sequence ID" value="KIV99548.1"/>
    <property type="molecule type" value="Genomic_DNA"/>
</dbReference>
<dbReference type="CDD" id="cd00067">
    <property type="entry name" value="GAL4"/>
    <property type="match status" value="2"/>
</dbReference>
<evidence type="ECO:0000259" key="2">
    <source>
        <dbReference type="Pfam" id="PF06985"/>
    </source>
</evidence>
<evidence type="ECO:0000313" key="4">
    <source>
        <dbReference type="Proteomes" id="UP000053259"/>
    </source>
</evidence>
<dbReference type="InterPro" id="IPR001138">
    <property type="entry name" value="Zn2Cys6_DnaBD"/>
</dbReference>
<accession>A0A0D2AKM5</accession>
<dbReference type="VEuPathDB" id="FungiDB:PV09_08848"/>
<dbReference type="InterPro" id="IPR052895">
    <property type="entry name" value="HetReg/Transcr_Mod"/>
</dbReference>
<dbReference type="PANTHER" id="PTHR24148">
    <property type="entry name" value="ANKYRIN REPEAT DOMAIN-CONTAINING PROTEIN 39 HOMOLOG-RELATED"/>
    <property type="match status" value="1"/>
</dbReference>
<dbReference type="PANTHER" id="PTHR24148:SF64">
    <property type="entry name" value="HETEROKARYON INCOMPATIBILITY DOMAIN-CONTAINING PROTEIN"/>
    <property type="match status" value="1"/>
</dbReference>
<dbReference type="GO" id="GO:0000981">
    <property type="term" value="F:DNA-binding transcription factor activity, RNA polymerase II-specific"/>
    <property type="evidence" value="ECO:0007669"/>
    <property type="project" value="InterPro"/>
</dbReference>
<evidence type="ECO:0000313" key="3">
    <source>
        <dbReference type="EMBL" id="KIV99548.1"/>
    </source>
</evidence>
<dbReference type="GeneID" id="27316821"/>
<evidence type="ECO:0000256" key="1">
    <source>
        <dbReference type="ARBA" id="ARBA00023242"/>
    </source>
</evidence>
<dbReference type="Pfam" id="PF26639">
    <property type="entry name" value="Het-6_barrel"/>
    <property type="match status" value="1"/>
</dbReference>
<name>A0A0D2AKM5_9PEZI</name>
<dbReference type="RefSeq" id="XP_016209418.1">
    <property type="nucleotide sequence ID" value="XM_016362810.1"/>
</dbReference>
<dbReference type="InterPro" id="IPR010730">
    <property type="entry name" value="HET"/>
</dbReference>
<dbReference type="Pfam" id="PF06985">
    <property type="entry name" value="HET"/>
    <property type="match status" value="1"/>
</dbReference>
<proteinExistence type="predicted"/>
<dbReference type="HOGENOM" id="CLU_004184_10_1_1"/>
<dbReference type="AlphaFoldDB" id="A0A0D2AKM5"/>
<protein>
    <recommendedName>
        <fullName evidence="2">Heterokaryon incompatibility domain-containing protein</fullName>
    </recommendedName>
</protein>
<dbReference type="OrthoDB" id="3477286at2759"/>
<reference evidence="3 4" key="1">
    <citation type="submission" date="2015-01" db="EMBL/GenBank/DDBJ databases">
        <title>The Genome Sequence of Ochroconis gallopava CBS43764.</title>
        <authorList>
            <consortium name="The Broad Institute Genomics Platform"/>
            <person name="Cuomo C."/>
            <person name="de Hoog S."/>
            <person name="Gorbushina A."/>
            <person name="Stielow B."/>
            <person name="Teixiera M."/>
            <person name="Abouelleil A."/>
            <person name="Chapman S.B."/>
            <person name="Priest M."/>
            <person name="Young S.K."/>
            <person name="Wortman J."/>
            <person name="Nusbaum C."/>
            <person name="Birren B."/>
        </authorList>
    </citation>
    <scope>NUCLEOTIDE SEQUENCE [LARGE SCALE GENOMIC DNA]</scope>
    <source>
        <strain evidence="3 4">CBS 43764</strain>
    </source>
</reference>
<dbReference type="InParanoid" id="A0A0D2AKM5"/>
<gene>
    <name evidence="3" type="ORF">PV09_08848</name>
</gene>
<dbReference type="STRING" id="253628.A0A0D2AKM5"/>
<keyword evidence="1" id="KW-0539">Nucleus</keyword>
<dbReference type="Proteomes" id="UP000053259">
    <property type="component" value="Unassembled WGS sequence"/>
</dbReference>
<sequence length="890" mass="101522">MEDPSQHDCPDMLASGSTVQHLPTRANFRAVPADQQEKKCFYCRQDRQKCEWVKDQKRCQRCENLKYTCSLDTIPASADSSRRVLRFAKCSYCRQARQKCLPVDRIWPAHCDRCVAKGLPCTAPLTKHAESRQPALNQTTMSAPEKAPFLLAADHAKHSGTSSKRQKLDLTGTYAATVRPEQKEQDGPEFRYEPLKKGEFRILELHRGTKDEEIVCELRVWNPNIQYDTVSYLRSFEDQIPLTVLSPIENPKKFIMPNLYAALKYLRFEDKSRYLWINALCIDHSSVDERSEHVHVIRRIFGQAKNVYLWLGEPDGSTNGDIRTAIDFANELVNPGVFDRAVRDVERVAQWNAILNLLRQSLFERRWVALEVVIAGKATILYGDGKIDWPNFVDIATMFERAEGQDQAITRLFTQASLENLPTIGDARNLSACRFINLIANISEQSKKNVLSLENLVHELASFKSWDVRDAIYACVPLAHDFRDWRILSREEIQKVRKAANKFLGLFRRKVRLREKPVVIHSSNPERGLNGYYSSLWTETTDLDAKREIDTFLSRRNQDLIPYNVDYRMPVLFTYREFITHVLRTSKSLGILCRPWAPKKRVLAGNIDGKVPSWIATLDRAAFDSDRNVASYVRVNADPLVGAPGKEPYNASLGLPASWTFPITQVGQPMKLYVDGFVLTKISETRSEAVGGNISVKWLEFAGWDPGSLKIETKETHMYEWEEQMSKGDQKPDLDDQCLPDSLWRTLVGDRDLNGGRAPLSYRSSCQAVFVESNENFTFNTVKLLEHTNHSKDKEFIQRIQEVVWNRKLIRTGLKTKGGTDRRYLGLAPEGAERGDLICILYGCSVPVVIREMDDGHELIGECYIDGMMDGAALGLQIAENIPKTTFRLV</sequence>
<organism evidence="3 4">
    <name type="scientific">Verruconis gallopava</name>
    <dbReference type="NCBI Taxonomy" id="253628"/>
    <lineage>
        <taxon>Eukaryota</taxon>
        <taxon>Fungi</taxon>
        <taxon>Dikarya</taxon>
        <taxon>Ascomycota</taxon>
        <taxon>Pezizomycotina</taxon>
        <taxon>Dothideomycetes</taxon>
        <taxon>Pleosporomycetidae</taxon>
        <taxon>Venturiales</taxon>
        <taxon>Sympoventuriaceae</taxon>
        <taxon>Verruconis</taxon>
    </lineage>
</organism>
<keyword evidence="4" id="KW-1185">Reference proteome</keyword>